<name>A0A6N7VU01_9FIRM</name>
<reference evidence="1 2" key="1">
    <citation type="submission" date="2019-08" db="EMBL/GenBank/DDBJ databases">
        <title>In-depth cultivation of the pig gut microbiome towards novel bacterial diversity and tailored functional studies.</title>
        <authorList>
            <person name="Wylensek D."/>
            <person name="Hitch T.C.A."/>
            <person name="Clavel T."/>
        </authorList>
    </citation>
    <scope>NUCLEOTIDE SEQUENCE [LARGE SCALE GENOMIC DNA]</scope>
    <source>
        <strain evidence="1 2">WCA-380-WT-2B</strain>
    </source>
</reference>
<gene>
    <name evidence="1" type="ORF">FYJ26_02495</name>
</gene>
<dbReference type="InterPro" id="IPR013321">
    <property type="entry name" value="Arc_rbn_hlx_hlx"/>
</dbReference>
<keyword evidence="2" id="KW-1185">Reference proteome</keyword>
<dbReference type="Gene3D" id="1.10.1220.10">
    <property type="entry name" value="Met repressor-like"/>
    <property type="match status" value="1"/>
</dbReference>
<dbReference type="GO" id="GO:0006355">
    <property type="term" value="P:regulation of DNA-templated transcription"/>
    <property type="evidence" value="ECO:0007669"/>
    <property type="project" value="InterPro"/>
</dbReference>
<dbReference type="Pfam" id="PF05534">
    <property type="entry name" value="HicB"/>
    <property type="match status" value="1"/>
</dbReference>
<dbReference type="AlphaFoldDB" id="A0A6N7VU01"/>
<dbReference type="EMBL" id="VULQ01000002">
    <property type="protein sequence ID" value="MSS77297.1"/>
    <property type="molecule type" value="Genomic_DNA"/>
</dbReference>
<dbReference type="RefSeq" id="WP_154539297.1">
    <property type="nucleotide sequence ID" value="NZ_VULQ01000002.1"/>
</dbReference>
<evidence type="ECO:0000313" key="2">
    <source>
        <dbReference type="Proteomes" id="UP000441925"/>
    </source>
</evidence>
<sequence length="44" mass="5174">MADKVLNFKIPEELHKKIKEEADKKSLSMAALVRLILIEYFKNK</sequence>
<evidence type="ECO:0000313" key="1">
    <source>
        <dbReference type="EMBL" id="MSS77297.1"/>
    </source>
</evidence>
<protein>
    <submittedName>
        <fullName evidence="1">Toxin-antitoxin system HicB family antitoxin</fullName>
    </submittedName>
</protein>
<organism evidence="1 2">
    <name type="scientific">Anaerococcus porci</name>
    <dbReference type="NCBI Taxonomy" id="2652269"/>
    <lineage>
        <taxon>Bacteria</taxon>
        <taxon>Bacillati</taxon>
        <taxon>Bacillota</taxon>
        <taxon>Tissierellia</taxon>
        <taxon>Tissierellales</taxon>
        <taxon>Peptoniphilaceae</taxon>
        <taxon>Anaerococcus</taxon>
    </lineage>
</organism>
<dbReference type="InterPro" id="IPR010985">
    <property type="entry name" value="Ribbon_hlx_hlx"/>
</dbReference>
<dbReference type="SUPFAM" id="SSF47598">
    <property type="entry name" value="Ribbon-helix-helix"/>
    <property type="match status" value="1"/>
</dbReference>
<dbReference type="Proteomes" id="UP000441925">
    <property type="component" value="Unassembled WGS sequence"/>
</dbReference>
<dbReference type="InterPro" id="IPR008651">
    <property type="entry name" value="Uncharacterised_HicB"/>
</dbReference>
<accession>A0A6N7VU01</accession>
<proteinExistence type="predicted"/>
<comment type="caution">
    <text evidence="1">The sequence shown here is derived from an EMBL/GenBank/DDBJ whole genome shotgun (WGS) entry which is preliminary data.</text>
</comment>